<keyword evidence="7 9" id="KW-1133">Transmembrane helix</keyword>
<feature type="transmembrane region" description="Helical" evidence="9">
    <location>
        <begin position="30"/>
        <end position="48"/>
    </location>
</feature>
<comment type="subcellular location">
    <subcellularLocation>
        <location evidence="9">Cell membrane</location>
        <topology evidence="9">Multi-pass membrane protein</topology>
    </subcellularLocation>
</comment>
<reference evidence="11 12" key="1">
    <citation type="submission" date="2017-12" db="EMBL/GenBank/DDBJ databases">
        <title>The whole genome sequence of the Acidipropionibacterium virtanenii sp. nov. type strain JS278.</title>
        <authorList>
            <person name="Laine P."/>
            <person name="Deptula P."/>
            <person name="Varmanen P."/>
            <person name="Auvinen P."/>
        </authorList>
    </citation>
    <scope>NUCLEOTIDE SEQUENCE [LARGE SCALE GENOMIC DNA]</scope>
    <source>
        <strain evidence="11 12">JS278</strain>
    </source>
</reference>
<protein>
    <recommendedName>
        <fullName evidence="9">Lipoprotein signal peptidase</fullName>
        <ecNumber evidence="9">3.4.23.36</ecNumber>
    </recommendedName>
    <alternativeName>
        <fullName evidence="9">Prolipoprotein signal peptidase</fullName>
    </alternativeName>
    <alternativeName>
        <fullName evidence="9">Signal peptidase II</fullName>
        <shortName evidence="9">SPase II</shortName>
    </alternativeName>
</protein>
<proteinExistence type="inferred from homology"/>
<evidence type="ECO:0000256" key="5">
    <source>
        <dbReference type="ARBA" id="ARBA00022750"/>
    </source>
</evidence>
<evidence type="ECO:0000256" key="3">
    <source>
        <dbReference type="ARBA" id="ARBA00022670"/>
    </source>
</evidence>
<keyword evidence="4 9" id="KW-0812">Transmembrane</keyword>
<feature type="active site" evidence="9">
    <location>
        <position position="147"/>
    </location>
</feature>
<evidence type="ECO:0000256" key="1">
    <source>
        <dbReference type="ARBA" id="ARBA00006139"/>
    </source>
</evidence>
<keyword evidence="3 9" id="KW-0645">Protease</keyword>
<dbReference type="UniPathway" id="UPA00665"/>
<dbReference type="HAMAP" id="MF_00161">
    <property type="entry name" value="LspA"/>
    <property type="match status" value="1"/>
</dbReference>
<feature type="transmembrane region" description="Helical" evidence="9">
    <location>
        <begin position="114"/>
        <end position="131"/>
    </location>
</feature>
<dbReference type="EMBL" id="CP025198">
    <property type="protein sequence ID" value="AXE39184.1"/>
    <property type="molecule type" value="Genomic_DNA"/>
</dbReference>
<keyword evidence="6 9" id="KW-0378">Hydrolase</keyword>
<gene>
    <name evidence="9 11" type="primary">lspA</name>
    <name evidence="11" type="ORF">JS278_02031</name>
</gene>
<dbReference type="InterPro" id="IPR001872">
    <property type="entry name" value="Peptidase_A8"/>
</dbReference>
<dbReference type="GO" id="GO:0004190">
    <property type="term" value="F:aspartic-type endopeptidase activity"/>
    <property type="evidence" value="ECO:0007669"/>
    <property type="project" value="UniProtKB-UniRule"/>
</dbReference>
<keyword evidence="12" id="KW-1185">Reference proteome</keyword>
<evidence type="ECO:0000256" key="4">
    <source>
        <dbReference type="ARBA" id="ARBA00022692"/>
    </source>
</evidence>
<evidence type="ECO:0000256" key="9">
    <source>
        <dbReference type="HAMAP-Rule" id="MF_00161"/>
    </source>
</evidence>
<dbReference type="PRINTS" id="PR00781">
    <property type="entry name" value="LIPOSIGPTASE"/>
</dbReference>
<dbReference type="GO" id="GO:0005886">
    <property type="term" value="C:plasma membrane"/>
    <property type="evidence" value="ECO:0007669"/>
    <property type="project" value="UniProtKB-SubCell"/>
</dbReference>
<comment type="catalytic activity">
    <reaction evidence="9">
        <text>Release of signal peptides from bacterial membrane prolipoproteins. Hydrolyzes -Xaa-Yaa-Zaa-|-(S,diacylglyceryl)Cys-, in which Xaa is hydrophobic (preferably Leu), and Yaa (Ala or Ser) and Zaa (Gly or Ala) have small, neutral side chains.</text>
        <dbReference type="EC" id="3.4.23.36"/>
    </reaction>
</comment>
<keyword evidence="5 9" id="KW-0064">Aspartyl protease</keyword>
<dbReference type="Proteomes" id="UP000251995">
    <property type="component" value="Chromosome"/>
</dbReference>
<evidence type="ECO:0000256" key="8">
    <source>
        <dbReference type="ARBA" id="ARBA00023136"/>
    </source>
</evidence>
<dbReference type="AlphaFoldDB" id="A0A344UV86"/>
<evidence type="ECO:0000256" key="6">
    <source>
        <dbReference type="ARBA" id="ARBA00022801"/>
    </source>
</evidence>
<dbReference type="PANTHER" id="PTHR33695:SF1">
    <property type="entry name" value="LIPOPROTEIN SIGNAL PEPTIDASE"/>
    <property type="match status" value="1"/>
</dbReference>
<comment type="function">
    <text evidence="9">This protein specifically catalyzes the removal of signal peptides from prolipoproteins.</text>
</comment>
<dbReference type="EC" id="3.4.23.36" evidence="9"/>
<feature type="transmembrane region" description="Helical" evidence="9">
    <location>
        <begin position="151"/>
        <end position="177"/>
    </location>
</feature>
<accession>A0A344UV86</accession>
<organism evidence="11 12">
    <name type="scientific">Acidipropionibacterium virtanenii</name>
    <dbReference type="NCBI Taxonomy" id="2057246"/>
    <lineage>
        <taxon>Bacteria</taxon>
        <taxon>Bacillati</taxon>
        <taxon>Actinomycetota</taxon>
        <taxon>Actinomycetes</taxon>
        <taxon>Propionibacteriales</taxon>
        <taxon>Propionibacteriaceae</taxon>
        <taxon>Acidipropionibacterium</taxon>
    </lineage>
</organism>
<evidence type="ECO:0000313" key="12">
    <source>
        <dbReference type="Proteomes" id="UP000251995"/>
    </source>
</evidence>
<feature type="active site" evidence="9">
    <location>
        <position position="161"/>
    </location>
</feature>
<sequence length="195" mass="20102">MSSTATGAAEGRATGRADGTALSGPRLRTWRGIAIAIALLGLFLDQIAKDLAVARLDPADPPSYFGGLLHLQLLRNSGAAFSMGSGATVVISLFAIVALVTVALLVLPRARHRWSLVSCGMILAGISGNLADRLFRAPGALRGHVVDFFALPHFAVFNVADMFITATAVLVVAMSIFGGSADEDGGSGRSGGARR</sequence>
<evidence type="ECO:0000256" key="7">
    <source>
        <dbReference type="ARBA" id="ARBA00022989"/>
    </source>
</evidence>
<name>A0A344UV86_9ACTN</name>
<feature type="transmembrane region" description="Helical" evidence="9">
    <location>
        <begin position="79"/>
        <end position="107"/>
    </location>
</feature>
<dbReference type="PANTHER" id="PTHR33695">
    <property type="entry name" value="LIPOPROTEIN SIGNAL PEPTIDASE"/>
    <property type="match status" value="1"/>
</dbReference>
<dbReference type="Pfam" id="PF01252">
    <property type="entry name" value="Peptidase_A8"/>
    <property type="match status" value="1"/>
</dbReference>
<dbReference type="RefSeq" id="WP_245935083.1">
    <property type="nucleotide sequence ID" value="NZ_CP025198.1"/>
</dbReference>
<keyword evidence="11" id="KW-0449">Lipoprotein</keyword>
<dbReference type="GO" id="GO:0006508">
    <property type="term" value="P:proteolysis"/>
    <property type="evidence" value="ECO:0007669"/>
    <property type="project" value="UniProtKB-KW"/>
</dbReference>
<comment type="similarity">
    <text evidence="1 9 10">Belongs to the peptidase A8 family.</text>
</comment>
<keyword evidence="2 9" id="KW-1003">Cell membrane</keyword>
<comment type="pathway">
    <text evidence="9">Protein modification; lipoprotein biosynthesis (signal peptide cleavage).</text>
</comment>
<evidence type="ECO:0000256" key="10">
    <source>
        <dbReference type="RuleBase" id="RU004181"/>
    </source>
</evidence>
<keyword evidence="8 9" id="KW-0472">Membrane</keyword>
<dbReference type="KEGG" id="acij:JS278_02031"/>
<evidence type="ECO:0000256" key="2">
    <source>
        <dbReference type="ARBA" id="ARBA00022475"/>
    </source>
</evidence>
<evidence type="ECO:0000313" key="11">
    <source>
        <dbReference type="EMBL" id="AXE39184.1"/>
    </source>
</evidence>